<dbReference type="Pfam" id="PF01012">
    <property type="entry name" value="ETF"/>
    <property type="match status" value="1"/>
</dbReference>
<dbReference type="SUPFAM" id="SSF52402">
    <property type="entry name" value="Adenine nucleotide alpha hydrolases-like"/>
    <property type="match status" value="1"/>
</dbReference>
<dbReference type="EMBL" id="JANEWF010000115">
    <property type="protein sequence ID" value="MDA8486925.1"/>
    <property type="molecule type" value="Genomic_DNA"/>
</dbReference>
<protein>
    <submittedName>
        <fullName evidence="3">Electron transfer flavoprotein subunit alpha/FixB family protein</fullName>
    </submittedName>
</protein>
<reference evidence="3 4" key="1">
    <citation type="submission" date="2022-07" db="EMBL/GenBank/DDBJ databases">
        <title>Genome Analysis of Selected Gammaproteobacteria from Nigerian Food snails.</title>
        <authorList>
            <person name="Okafor A.C."/>
        </authorList>
    </citation>
    <scope>NUCLEOTIDE SEQUENCE [LARGE SCALE GENOMIC DNA]</scope>
    <source>
        <strain evidence="3 4">Awg 2</strain>
    </source>
</reference>
<dbReference type="Proteomes" id="UP001211689">
    <property type="component" value="Unassembled WGS sequence"/>
</dbReference>
<accession>A0ABT4YEH1</accession>
<evidence type="ECO:0000259" key="2">
    <source>
        <dbReference type="Pfam" id="PF01012"/>
    </source>
</evidence>
<organism evidence="3 4">
    <name type="scientific">Metapseudomonas resinovorans</name>
    <name type="common">Pseudomonas resinovorans</name>
    <dbReference type="NCBI Taxonomy" id="53412"/>
    <lineage>
        <taxon>Bacteria</taxon>
        <taxon>Pseudomonadati</taxon>
        <taxon>Pseudomonadota</taxon>
        <taxon>Gammaproteobacteria</taxon>
        <taxon>Pseudomonadales</taxon>
        <taxon>Pseudomonadaceae</taxon>
        <taxon>Metapseudomonas</taxon>
    </lineage>
</organism>
<evidence type="ECO:0000256" key="1">
    <source>
        <dbReference type="ARBA" id="ARBA00022982"/>
    </source>
</evidence>
<dbReference type="Gene3D" id="3.40.50.620">
    <property type="entry name" value="HUPs"/>
    <property type="match status" value="1"/>
</dbReference>
<dbReference type="InterPro" id="IPR014729">
    <property type="entry name" value="Rossmann-like_a/b/a_fold"/>
</dbReference>
<name>A0ABT4YEH1_METRE</name>
<dbReference type="InterPro" id="IPR014730">
    <property type="entry name" value="ETF_a/b_N"/>
</dbReference>
<keyword evidence="1" id="KW-0813">Transport</keyword>
<proteinExistence type="predicted"/>
<gene>
    <name evidence="3" type="ORF">NNO07_28085</name>
</gene>
<comment type="caution">
    <text evidence="3">The sequence shown here is derived from an EMBL/GenBank/DDBJ whole genome shotgun (WGS) entry which is preliminary data.</text>
</comment>
<keyword evidence="1" id="KW-0249">Electron transport</keyword>
<feature type="domain" description="Electron transfer flavoprotein alpha/beta-subunit N-terminal" evidence="2">
    <location>
        <begin position="3"/>
        <end position="39"/>
    </location>
</feature>
<evidence type="ECO:0000313" key="3">
    <source>
        <dbReference type="EMBL" id="MDA8486925.1"/>
    </source>
</evidence>
<keyword evidence="4" id="KW-1185">Reference proteome</keyword>
<feature type="non-terminal residue" evidence="3">
    <location>
        <position position="41"/>
    </location>
</feature>
<sequence length="41" mass="3969">MAVLVIAEHSNAALAAATLNTVTAAQKIGGDIHVLVAGQGA</sequence>
<evidence type="ECO:0000313" key="4">
    <source>
        <dbReference type="Proteomes" id="UP001211689"/>
    </source>
</evidence>